<dbReference type="AlphaFoldDB" id="A0A7D5JZW5"/>
<protein>
    <submittedName>
        <fullName evidence="2">Uncharacterized protein</fullName>
    </submittedName>
</protein>
<keyword evidence="1" id="KW-0472">Membrane</keyword>
<proteinExistence type="predicted"/>
<dbReference type="EMBL" id="CP058529">
    <property type="protein sequence ID" value="QLG26241.1"/>
    <property type="molecule type" value="Genomic_DNA"/>
</dbReference>
<keyword evidence="1" id="KW-0812">Transmembrane</keyword>
<feature type="transmembrane region" description="Helical" evidence="1">
    <location>
        <begin position="245"/>
        <end position="268"/>
    </location>
</feature>
<dbReference type="OrthoDB" id="386479at2157"/>
<organism evidence="2 3">
    <name type="scientific">Halorarum halophilum</name>
    <dbReference type="NCBI Taxonomy" id="2743090"/>
    <lineage>
        <taxon>Archaea</taxon>
        <taxon>Methanobacteriati</taxon>
        <taxon>Methanobacteriota</taxon>
        <taxon>Stenosarchaea group</taxon>
        <taxon>Halobacteria</taxon>
        <taxon>Halobacteriales</taxon>
        <taxon>Haloferacaceae</taxon>
        <taxon>Halorarum</taxon>
    </lineage>
</organism>
<dbReference type="Proteomes" id="UP000509750">
    <property type="component" value="Chromosome"/>
</dbReference>
<dbReference type="KEGG" id="halg:HUG10_01210"/>
<gene>
    <name evidence="2" type="ORF">HUG10_01210</name>
</gene>
<name>A0A7D5JZW5_9EURY</name>
<feature type="transmembrane region" description="Helical" evidence="1">
    <location>
        <begin position="215"/>
        <end position="239"/>
    </location>
</feature>
<evidence type="ECO:0000313" key="2">
    <source>
        <dbReference type="EMBL" id="QLG26241.1"/>
    </source>
</evidence>
<feature type="transmembrane region" description="Helical" evidence="1">
    <location>
        <begin position="99"/>
        <end position="127"/>
    </location>
</feature>
<keyword evidence="3" id="KW-1185">Reference proteome</keyword>
<feature type="transmembrane region" description="Helical" evidence="1">
    <location>
        <begin position="168"/>
        <end position="194"/>
    </location>
</feature>
<keyword evidence="1" id="KW-1133">Transmembrane helix</keyword>
<feature type="transmembrane region" description="Helical" evidence="1">
    <location>
        <begin position="139"/>
        <end position="162"/>
    </location>
</feature>
<reference evidence="2 3" key="1">
    <citation type="submission" date="2020-07" db="EMBL/GenBank/DDBJ databases">
        <title>Gai3-2, isolated from salt lake.</title>
        <authorList>
            <person name="Cui H."/>
            <person name="Shi X."/>
        </authorList>
    </citation>
    <scope>NUCLEOTIDE SEQUENCE [LARGE SCALE GENOMIC DNA]</scope>
    <source>
        <strain evidence="2 3">Gai3-2</strain>
    </source>
</reference>
<dbReference type="RefSeq" id="WP_179167816.1">
    <property type="nucleotide sequence ID" value="NZ_CP058529.1"/>
</dbReference>
<accession>A0A7D5JZW5</accession>
<evidence type="ECO:0000313" key="3">
    <source>
        <dbReference type="Proteomes" id="UP000509750"/>
    </source>
</evidence>
<sequence length="272" mass="27633">MSPSAPSEPTDTADRSYSYLDHLERGVDAVSRAPSLALVTLLTALLGVDRFDDVLASNEMLSVTLGLPSPTPDLWSFLNTTGQVSVTDGVVRAFGPEGAALLVVGTVIRAVLGAGILGVLAGLVGGGDRPSFATAARRYFVPVFLFEAAVALWALLLALLALASGGSVGLVLVGILVGLAVLYVAYGTPFIAVTHDYGFRRALDRSVSLSTTGPYVGFTVGYALTVLVCSPFVSALAYADGVPGVLLAAVVAAPVGAVLAGAATSFFASVAE</sequence>
<dbReference type="GeneID" id="56027409"/>
<evidence type="ECO:0000256" key="1">
    <source>
        <dbReference type="SAM" id="Phobius"/>
    </source>
</evidence>